<evidence type="ECO:0000313" key="2">
    <source>
        <dbReference type="EMBL" id="AIC25646.1"/>
    </source>
</evidence>
<dbReference type="PROSITE" id="PS51257">
    <property type="entry name" value="PROKAR_LIPOPROTEIN"/>
    <property type="match status" value="1"/>
</dbReference>
<keyword evidence="1" id="KW-0732">Signal</keyword>
<dbReference type="Proteomes" id="UP000027180">
    <property type="component" value="Chromosome"/>
</dbReference>
<dbReference type="RefSeq" id="WP_038686580.1">
    <property type="nucleotide sequence ID" value="NZ_CP006986.1"/>
</dbReference>
<dbReference type="KEGG" id="rei:IE4771_CH00484"/>
<evidence type="ECO:0000256" key="1">
    <source>
        <dbReference type="SAM" id="SignalP"/>
    </source>
</evidence>
<name>A0A060I2G8_RHIET</name>
<gene>
    <name evidence="2" type="ORF">IE4771_CH00484</name>
</gene>
<evidence type="ECO:0000313" key="3">
    <source>
        <dbReference type="Proteomes" id="UP000027180"/>
    </source>
</evidence>
<dbReference type="OrthoDB" id="8393735at2"/>
<sequence length="106" mass="11136">MAMGIFRALGAAAMMTGLAGCIDHANAPVLLAVGVPVNPPAVARGICMTDGNAMYEEAKRQYELRAQLTGYAQADALEAETTARAAAHRQYVACLSGQGYRTLYAN</sequence>
<feature type="signal peptide" evidence="1">
    <location>
        <begin position="1"/>
        <end position="19"/>
    </location>
</feature>
<proteinExistence type="predicted"/>
<dbReference type="HOGENOM" id="CLU_2221067_0_0_5"/>
<feature type="chain" id="PRO_5001583648" description="Lipoprotein" evidence="1">
    <location>
        <begin position="20"/>
        <end position="106"/>
    </location>
</feature>
<reference evidence="2 3" key="1">
    <citation type="submission" date="2013-12" db="EMBL/GenBank/DDBJ databases">
        <title>Complete genome sequence of Rhizobium etli bv. mimosae IE4771.</title>
        <authorList>
            <person name="Bustos P."/>
            <person name="Santamaria R.I."/>
            <person name="Lozano L."/>
            <person name="Ormeno-Orrillo E."/>
            <person name="Rogel M.A."/>
            <person name="Romero D."/>
            <person name="Cevallos M.A."/>
            <person name="Martinez-Romero E."/>
            <person name="Gonzalez V."/>
        </authorList>
    </citation>
    <scope>NUCLEOTIDE SEQUENCE [LARGE SCALE GENOMIC DNA]</scope>
    <source>
        <strain evidence="2 3">IE4771</strain>
    </source>
</reference>
<dbReference type="AlphaFoldDB" id="A0A060I2G8"/>
<dbReference type="EMBL" id="CP006986">
    <property type="protein sequence ID" value="AIC25646.1"/>
    <property type="molecule type" value="Genomic_DNA"/>
</dbReference>
<evidence type="ECO:0008006" key="4">
    <source>
        <dbReference type="Google" id="ProtNLM"/>
    </source>
</evidence>
<organism evidence="2 3">
    <name type="scientific">Rhizobium etli bv. mimosae str. IE4771</name>
    <dbReference type="NCBI Taxonomy" id="1432050"/>
    <lineage>
        <taxon>Bacteria</taxon>
        <taxon>Pseudomonadati</taxon>
        <taxon>Pseudomonadota</taxon>
        <taxon>Alphaproteobacteria</taxon>
        <taxon>Hyphomicrobiales</taxon>
        <taxon>Rhizobiaceae</taxon>
        <taxon>Rhizobium/Agrobacterium group</taxon>
        <taxon>Rhizobium</taxon>
    </lineage>
</organism>
<protein>
    <recommendedName>
        <fullName evidence="4">Lipoprotein</fullName>
    </recommendedName>
</protein>
<accession>A0A060I2G8</accession>